<protein>
    <recommendedName>
        <fullName evidence="3">Phage tail protein</fullName>
    </recommendedName>
</protein>
<name>A0A4R5YHI6_9MICO</name>
<gene>
    <name evidence="1" type="ORF">E2R54_11610</name>
</gene>
<evidence type="ECO:0008006" key="3">
    <source>
        <dbReference type="Google" id="ProtNLM"/>
    </source>
</evidence>
<evidence type="ECO:0000313" key="2">
    <source>
        <dbReference type="Proteomes" id="UP000295633"/>
    </source>
</evidence>
<reference evidence="1 2" key="1">
    <citation type="submission" date="2019-03" db="EMBL/GenBank/DDBJ databases">
        <title>Genome Sequencing and Assembly of Various Microbes Isolated from Partially Reclaimed Soil and Acid Mine Drainage (AMD) Site.</title>
        <authorList>
            <person name="Steinbock B."/>
            <person name="Bechtold R."/>
            <person name="Sevigny J.L."/>
            <person name="Thomas D."/>
            <person name="Cuthill L.R."/>
            <person name="Aveiro Johannsen E.J."/>
            <person name="Thomas K."/>
            <person name="Ghosh A."/>
        </authorList>
    </citation>
    <scope>NUCLEOTIDE SEQUENCE [LARGE SCALE GENOMIC DNA]</scope>
    <source>
        <strain evidence="1 2">F-B2</strain>
    </source>
</reference>
<proteinExistence type="predicted"/>
<sequence length="305" mass="33444">MSIVFAAPYSEPEDSVPEWGVRPMKWIGVDGTVWPLTGTGSSSPRMLPGVKGLHMPRFDVHTSSTPLVPGEEILGYSTPARDVEWRLLFRASSAPDWEARHADFFDSLHPVETGRWLVGEGDAQRRLDLRGEFDGSHYFPRDPFVTGRAQIGLRLSAPRPFWVGKTISRTYQAEAEPDFIPSDPDDQNYYPTSVTGYSSARIRNPGNEPAYVRWTVAGPHPPGVTLGVGTFLVTVPFEIPEGSTFILNTDPTVPTTTLDGEDRTSQLGFQVFAPVPPGGASKLVIASGGTGEITVELDPLYWRAF</sequence>
<dbReference type="Proteomes" id="UP000295633">
    <property type="component" value="Unassembled WGS sequence"/>
</dbReference>
<dbReference type="AlphaFoldDB" id="A0A4R5YHI6"/>
<comment type="caution">
    <text evidence="1">The sequence shown here is derived from an EMBL/GenBank/DDBJ whole genome shotgun (WGS) entry which is preliminary data.</text>
</comment>
<dbReference type="EMBL" id="SMZX01000002">
    <property type="protein sequence ID" value="TDL43829.1"/>
    <property type="molecule type" value="Genomic_DNA"/>
</dbReference>
<evidence type="ECO:0000313" key="1">
    <source>
        <dbReference type="EMBL" id="TDL43829.1"/>
    </source>
</evidence>
<dbReference type="RefSeq" id="WP_133399830.1">
    <property type="nucleotide sequence ID" value="NZ_SMZX01000002.1"/>
</dbReference>
<organism evidence="1 2">
    <name type="scientific">Microbacterium oleivorans</name>
    <dbReference type="NCBI Taxonomy" id="273677"/>
    <lineage>
        <taxon>Bacteria</taxon>
        <taxon>Bacillati</taxon>
        <taxon>Actinomycetota</taxon>
        <taxon>Actinomycetes</taxon>
        <taxon>Micrococcales</taxon>
        <taxon>Microbacteriaceae</taxon>
        <taxon>Microbacterium</taxon>
    </lineage>
</organism>
<accession>A0A4R5YHI6</accession>